<feature type="compositionally biased region" description="Polar residues" evidence="1">
    <location>
        <begin position="1"/>
        <end position="16"/>
    </location>
</feature>
<dbReference type="AlphaFoldDB" id="W2MF95"/>
<evidence type="ECO:0000256" key="1">
    <source>
        <dbReference type="SAM" id="MobiDB-lite"/>
    </source>
</evidence>
<feature type="region of interest" description="Disordered" evidence="1">
    <location>
        <begin position="1"/>
        <end position="22"/>
    </location>
</feature>
<organism evidence="2">
    <name type="scientific">Phytophthora nicotianae</name>
    <name type="common">Potato buckeye rot agent</name>
    <name type="synonym">Phytophthora parasitica</name>
    <dbReference type="NCBI Taxonomy" id="4792"/>
    <lineage>
        <taxon>Eukaryota</taxon>
        <taxon>Sar</taxon>
        <taxon>Stramenopiles</taxon>
        <taxon>Oomycota</taxon>
        <taxon>Peronosporomycetes</taxon>
        <taxon>Peronosporales</taxon>
        <taxon>Peronosporaceae</taxon>
        <taxon>Phytophthora</taxon>
    </lineage>
</organism>
<dbReference type="EMBL" id="KI695677">
    <property type="protein sequence ID" value="ETM35032.1"/>
    <property type="molecule type" value="Genomic_DNA"/>
</dbReference>
<proteinExistence type="predicted"/>
<accession>W2MF95</accession>
<sequence>MEQRDSAQAIQNQSGGRDTGDQYDGLAIAKQMEGVIDELFALEWKEAAELPVFYF</sequence>
<dbReference type="Proteomes" id="UP000054532">
    <property type="component" value="Unassembled WGS sequence"/>
</dbReference>
<gene>
    <name evidence="2" type="ORF">L914_18006</name>
</gene>
<evidence type="ECO:0000313" key="2">
    <source>
        <dbReference type="EMBL" id="ETM35032.1"/>
    </source>
</evidence>
<name>W2MF95_PHYNI</name>
<reference evidence="2" key="1">
    <citation type="submission" date="2013-11" db="EMBL/GenBank/DDBJ databases">
        <title>The Genome Sequence of Phytophthora parasitica IAC_01/95.</title>
        <authorList>
            <consortium name="The Broad Institute Genomics Platform"/>
            <person name="Russ C."/>
            <person name="Tyler B."/>
            <person name="Panabieres F."/>
            <person name="Shan W."/>
            <person name="Tripathy S."/>
            <person name="Grunwald N."/>
            <person name="Machado M."/>
            <person name="Johnson C.S."/>
            <person name="Arredondo F."/>
            <person name="Hong C."/>
            <person name="Coffey M."/>
            <person name="Young S.K."/>
            <person name="Zeng Q."/>
            <person name="Gargeya S."/>
            <person name="Fitzgerald M."/>
            <person name="Abouelleil A."/>
            <person name="Alvarado L."/>
            <person name="Chapman S.B."/>
            <person name="Gainer-Dewar J."/>
            <person name="Goldberg J."/>
            <person name="Griggs A."/>
            <person name="Gujja S."/>
            <person name="Hansen M."/>
            <person name="Howarth C."/>
            <person name="Imamovic A."/>
            <person name="Ireland A."/>
            <person name="Larimer J."/>
            <person name="McCowan C."/>
            <person name="Murphy C."/>
            <person name="Pearson M."/>
            <person name="Poon T.W."/>
            <person name="Priest M."/>
            <person name="Roberts A."/>
            <person name="Saif S."/>
            <person name="Shea T."/>
            <person name="Sykes S."/>
            <person name="Wortman J."/>
            <person name="Nusbaum C."/>
            <person name="Birren B."/>
        </authorList>
    </citation>
    <scope>NUCLEOTIDE SEQUENCE [LARGE SCALE GENOMIC DNA]</scope>
    <source>
        <strain evidence="2">IAC_01/95</strain>
    </source>
</reference>
<protein>
    <submittedName>
        <fullName evidence="2">Uncharacterized protein</fullName>
    </submittedName>
</protein>